<evidence type="ECO:0000259" key="2">
    <source>
        <dbReference type="Pfam" id="PF13449"/>
    </source>
</evidence>
<reference evidence="4" key="1">
    <citation type="submission" date="2016-10" db="EMBL/GenBank/DDBJ databases">
        <authorList>
            <person name="Varghese N."/>
            <person name="Submissions S."/>
        </authorList>
    </citation>
    <scope>NUCLEOTIDE SEQUENCE [LARGE SCALE GENOMIC DNA]</scope>
    <source>
        <strain evidence="4">CGMCC 1.3431</strain>
    </source>
</reference>
<proteinExistence type="predicted"/>
<name>A0A1G4QHG7_9CAUL</name>
<dbReference type="EMBL" id="FMTS01000001">
    <property type="protein sequence ID" value="SCW44050.1"/>
    <property type="molecule type" value="Genomic_DNA"/>
</dbReference>
<sequence>MRAIFLIALLATSAHAEPLPYLQKPTVSFRALKGSDPKPVNPKVRYVGGYELVAKGTSELVGLSDLHVTPDGDRLKVEAVSDFGIMARFELTPDGKGGYFDSPLEIDPLLDPQGRRLTDKNEADAEGLTTDPVSGNRYVSFEGHQRVMIFAHDLLYRPGEVVPLGGLPVFPFNQGMEAVTYIQDPKGDALLIGVEAGGFWRCGLALNTCMEIHGPATPGFLYMMTSLAVVDYGDPRRDHDILGLYRYYDPITGPRNVLRLLHLEGDTLTVVSNLVKITPPLPVDNFEGVSAIKTATGYRIFLVSDSVKADGMSKLLIFDWMP</sequence>
<protein>
    <recommendedName>
        <fullName evidence="2">Phytase-like domain-containing protein</fullName>
    </recommendedName>
</protein>
<evidence type="ECO:0000313" key="4">
    <source>
        <dbReference type="Proteomes" id="UP000199150"/>
    </source>
</evidence>
<keyword evidence="1" id="KW-0732">Signal</keyword>
<dbReference type="STRING" id="260084.SAMN02927928_1248"/>
<dbReference type="Proteomes" id="UP000199150">
    <property type="component" value="Unassembled WGS sequence"/>
</dbReference>
<dbReference type="AlphaFoldDB" id="A0A1G4QHG7"/>
<dbReference type="InterPro" id="IPR014567">
    <property type="entry name" value="UCP031900"/>
</dbReference>
<feature type="chain" id="PRO_5011568184" description="Phytase-like domain-containing protein" evidence="1">
    <location>
        <begin position="17"/>
        <end position="322"/>
    </location>
</feature>
<accession>A0A1G4QHG7</accession>
<feature type="domain" description="Phytase-like" evidence="2">
    <location>
        <begin position="60"/>
        <end position="196"/>
    </location>
</feature>
<dbReference type="Pfam" id="PF13449">
    <property type="entry name" value="Phytase-like"/>
    <property type="match status" value="1"/>
</dbReference>
<evidence type="ECO:0000313" key="3">
    <source>
        <dbReference type="EMBL" id="SCW44050.1"/>
    </source>
</evidence>
<evidence type="ECO:0000256" key="1">
    <source>
        <dbReference type="SAM" id="SignalP"/>
    </source>
</evidence>
<organism evidence="3 4">
    <name type="scientific">Asticcacaulis taihuensis</name>
    <dbReference type="NCBI Taxonomy" id="260084"/>
    <lineage>
        <taxon>Bacteria</taxon>
        <taxon>Pseudomonadati</taxon>
        <taxon>Pseudomonadota</taxon>
        <taxon>Alphaproteobacteria</taxon>
        <taxon>Caulobacterales</taxon>
        <taxon>Caulobacteraceae</taxon>
        <taxon>Asticcacaulis</taxon>
    </lineage>
</organism>
<keyword evidence="4" id="KW-1185">Reference proteome</keyword>
<dbReference type="RefSeq" id="WP_170828211.1">
    <property type="nucleotide sequence ID" value="NZ_CBCRYE010000001.1"/>
</dbReference>
<feature type="signal peptide" evidence="1">
    <location>
        <begin position="1"/>
        <end position="16"/>
    </location>
</feature>
<dbReference type="InterPro" id="IPR027372">
    <property type="entry name" value="Phytase-like_dom"/>
</dbReference>
<gene>
    <name evidence="3" type="ORF">SAMN02927928_1248</name>
</gene>
<dbReference type="PIRSF" id="PIRSF031900">
    <property type="entry name" value="UCP031900"/>
    <property type="match status" value="1"/>
</dbReference>